<name>A0A1A9N9L0_9BURK</name>
<feature type="transmembrane region" description="Helical" evidence="1">
    <location>
        <begin position="105"/>
        <end position="126"/>
    </location>
</feature>
<organism evidence="3 5">
    <name type="scientific">Paraburkholderia ginsengiterrae</name>
    <dbReference type="NCBI Taxonomy" id="1462993"/>
    <lineage>
        <taxon>Bacteria</taxon>
        <taxon>Pseudomonadati</taxon>
        <taxon>Pseudomonadota</taxon>
        <taxon>Betaproteobacteria</taxon>
        <taxon>Burkholderiales</taxon>
        <taxon>Burkholderiaceae</taxon>
        <taxon>Paraburkholderia</taxon>
    </lineage>
</organism>
<keyword evidence="4" id="KW-1185">Reference proteome</keyword>
<dbReference type="EMBL" id="LXKA01000165">
    <property type="protein sequence ID" value="OAJ62559.1"/>
    <property type="molecule type" value="Genomic_DNA"/>
</dbReference>
<evidence type="ECO:0000313" key="4">
    <source>
        <dbReference type="Proteomes" id="UP000077961"/>
    </source>
</evidence>
<evidence type="ECO:0000313" key="5">
    <source>
        <dbReference type="Proteomes" id="UP000078116"/>
    </source>
</evidence>
<dbReference type="EMBL" id="LXJZ01000051">
    <property type="protein sequence ID" value="OAJ62432.1"/>
    <property type="molecule type" value="Genomic_DNA"/>
</dbReference>
<keyword evidence="1" id="KW-0472">Membrane</keyword>
<dbReference type="RefSeq" id="WP_064265698.1">
    <property type="nucleotide sequence ID" value="NZ_LXJZ01000051.1"/>
</dbReference>
<sequence length="141" mass="14744">MFFASFVTYFKGGFAAPRGDTAAARLLPLGARENLAVRLTGYAARAHFLVAPSITSTTAAHAGGVPQSARARRFATDPLRRAGKTVARAALRVAYAGSPLTPTGYAILALTVAAVALVAMLSSSSLGDELGRAMRLSWWFS</sequence>
<reference evidence="4 5" key="1">
    <citation type="submission" date="2016-04" db="EMBL/GenBank/DDBJ databases">
        <title>Reclassification of Paraburkholderia panaciterrae (Farh et al. 2015) Dobritsa &amp; Samadpour 2016 as a later homotypic synonym of Paraburkholderia ginsengiterrae (Farh et al. 2015) Dobritsa &amp; Samadpour 2016.</title>
        <authorList>
            <person name="Dobritsa A.P."/>
            <person name="Kutumbaka K."/>
            <person name="Samadpour M."/>
        </authorList>
    </citation>
    <scope>NUCLEOTIDE SEQUENCE [LARGE SCALE GENOMIC DNA]</scope>
    <source>
        <strain evidence="3 5">DCY85</strain>
        <strain evidence="2 4">DCY85-1</strain>
    </source>
</reference>
<evidence type="ECO:0000313" key="2">
    <source>
        <dbReference type="EMBL" id="OAJ62432.1"/>
    </source>
</evidence>
<gene>
    <name evidence="2" type="ORF">A6V36_21010</name>
    <name evidence="3" type="ORF">A6V37_22300</name>
</gene>
<evidence type="ECO:0000256" key="1">
    <source>
        <dbReference type="SAM" id="Phobius"/>
    </source>
</evidence>
<accession>A0A1A9N9L0</accession>
<comment type="caution">
    <text evidence="3">The sequence shown here is derived from an EMBL/GenBank/DDBJ whole genome shotgun (WGS) entry which is preliminary data.</text>
</comment>
<evidence type="ECO:0000313" key="3">
    <source>
        <dbReference type="EMBL" id="OAJ62559.1"/>
    </source>
</evidence>
<dbReference type="Proteomes" id="UP000077961">
    <property type="component" value="Unassembled WGS sequence"/>
</dbReference>
<proteinExistence type="predicted"/>
<keyword evidence="1" id="KW-0812">Transmembrane</keyword>
<dbReference type="OrthoDB" id="9132691at2"/>
<dbReference type="AlphaFoldDB" id="A0A1A9N9L0"/>
<keyword evidence="1" id="KW-1133">Transmembrane helix</keyword>
<protein>
    <submittedName>
        <fullName evidence="3">Uncharacterized protein</fullName>
    </submittedName>
</protein>
<dbReference type="Proteomes" id="UP000078116">
    <property type="component" value="Unassembled WGS sequence"/>
</dbReference>